<reference evidence="2" key="1">
    <citation type="journal article" date="2019" name="Int. J. Syst. Evol. Microbiol.">
        <title>The Global Catalogue of Microorganisms (GCM) 10K type strain sequencing project: providing services to taxonomists for standard genome sequencing and annotation.</title>
        <authorList>
            <consortium name="The Broad Institute Genomics Platform"/>
            <consortium name="The Broad Institute Genome Sequencing Center for Infectious Disease"/>
            <person name="Wu L."/>
            <person name="Ma J."/>
        </authorList>
    </citation>
    <scope>NUCLEOTIDE SEQUENCE [LARGE SCALE GENOMIC DNA]</scope>
    <source>
        <strain evidence="2">KCTC 42964</strain>
    </source>
</reference>
<evidence type="ECO:0000313" key="1">
    <source>
        <dbReference type="EMBL" id="MFC3231261.1"/>
    </source>
</evidence>
<dbReference type="EMBL" id="JBHRTR010000054">
    <property type="protein sequence ID" value="MFC3231261.1"/>
    <property type="molecule type" value="Genomic_DNA"/>
</dbReference>
<protein>
    <recommendedName>
        <fullName evidence="3">Sulfotransferase domain-containing protein</fullName>
    </recommendedName>
</protein>
<evidence type="ECO:0008006" key="3">
    <source>
        <dbReference type="Google" id="ProtNLM"/>
    </source>
</evidence>
<dbReference type="InterPro" id="IPR027417">
    <property type="entry name" value="P-loop_NTPase"/>
</dbReference>
<organism evidence="1 2">
    <name type="scientific">Marinibaculum pumilum</name>
    <dbReference type="NCBI Taxonomy" id="1766165"/>
    <lineage>
        <taxon>Bacteria</taxon>
        <taxon>Pseudomonadati</taxon>
        <taxon>Pseudomonadota</taxon>
        <taxon>Alphaproteobacteria</taxon>
        <taxon>Rhodospirillales</taxon>
        <taxon>Rhodospirillaceae</taxon>
        <taxon>Marinibaculum</taxon>
    </lineage>
</organism>
<dbReference type="SUPFAM" id="SSF52540">
    <property type="entry name" value="P-loop containing nucleoside triphosphate hydrolases"/>
    <property type="match status" value="1"/>
</dbReference>
<comment type="caution">
    <text evidence="1">The sequence shown here is derived from an EMBL/GenBank/DDBJ whole genome shotgun (WGS) entry which is preliminary data.</text>
</comment>
<sequence length="329" mass="38189">MKNEIFEKYLHSVDLDNELFGEEEAFRKTDLVLKNGYYHTNVVSPFFTKFSKNRDFRSAQNLHDSLILNGFRYWSSEEEKLRLDGIRKEIPPIMVVTLPKSGSVYIQNNLSISLKIPHIQISLARFPNDYILSESLKIFAMGGAVSQTHLDPSMENLEILHRAGIKHIHVHVRDPRQATVSWAKYLSNEVVGKLSHQRHLADPPLPKGFDELPEAIKFEWFATNHYPSCIRWIVQWLAVSQSDNRFNITFTDHSEFEKSNSGLIKIIVENFGKSMHFDPQKIQEPEVGKAHFRRGLNDEWRDCFTPAIQKWMNSLLPQGLCAKFHWPMA</sequence>
<dbReference type="Gene3D" id="3.40.50.300">
    <property type="entry name" value="P-loop containing nucleotide triphosphate hydrolases"/>
    <property type="match status" value="1"/>
</dbReference>
<dbReference type="RefSeq" id="WP_379906727.1">
    <property type="nucleotide sequence ID" value="NZ_JBHRTR010000054.1"/>
</dbReference>
<proteinExistence type="predicted"/>
<keyword evidence="2" id="KW-1185">Reference proteome</keyword>
<gene>
    <name evidence="1" type="ORF">ACFOGJ_28695</name>
</gene>
<evidence type="ECO:0000313" key="2">
    <source>
        <dbReference type="Proteomes" id="UP001595528"/>
    </source>
</evidence>
<name>A0ABV7LA22_9PROT</name>
<dbReference type="Proteomes" id="UP001595528">
    <property type="component" value="Unassembled WGS sequence"/>
</dbReference>
<accession>A0ABV7LA22</accession>